<dbReference type="InterPro" id="IPR045864">
    <property type="entry name" value="aa-tRNA-synth_II/BPL/LPL"/>
</dbReference>
<evidence type="ECO:0000313" key="8">
    <source>
        <dbReference type="EMBL" id="KAL2915819.1"/>
    </source>
</evidence>
<comment type="caution">
    <text evidence="8">The sequence shown here is derived from an EMBL/GenBank/DDBJ whole genome shotgun (WGS) entry which is preliminary data.</text>
</comment>
<dbReference type="Gene3D" id="3.30.930.10">
    <property type="entry name" value="Bira Bifunctional Protein, Domain 2"/>
    <property type="match status" value="1"/>
</dbReference>
<dbReference type="SUPFAM" id="SSF55681">
    <property type="entry name" value="Class II aaRS and biotin synthetases"/>
    <property type="match status" value="1"/>
</dbReference>
<comment type="similarity">
    <text evidence="2">Belongs to the LipB family.</text>
</comment>
<evidence type="ECO:0000256" key="6">
    <source>
        <dbReference type="SAM" id="MobiDB-lite"/>
    </source>
</evidence>
<dbReference type="EC" id="2.3.1.181" evidence="3"/>
<keyword evidence="5" id="KW-0012">Acyltransferase</keyword>
<dbReference type="NCBIfam" id="TIGR00214">
    <property type="entry name" value="lipB"/>
    <property type="match status" value="1"/>
</dbReference>
<evidence type="ECO:0000256" key="1">
    <source>
        <dbReference type="ARBA" id="ARBA00004821"/>
    </source>
</evidence>
<accession>A0ABR4N8G7</accession>
<dbReference type="PROSITE" id="PS51733">
    <property type="entry name" value="BPL_LPL_CATALYTIC"/>
    <property type="match status" value="1"/>
</dbReference>
<proteinExistence type="inferred from homology"/>
<dbReference type="Proteomes" id="UP001527925">
    <property type="component" value="Unassembled WGS sequence"/>
</dbReference>
<dbReference type="Pfam" id="PF21948">
    <property type="entry name" value="LplA-B_cat"/>
    <property type="match status" value="1"/>
</dbReference>
<evidence type="ECO:0000256" key="4">
    <source>
        <dbReference type="ARBA" id="ARBA00022679"/>
    </source>
</evidence>
<name>A0ABR4N8G7_9FUNG</name>
<feature type="region of interest" description="Disordered" evidence="6">
    <location>
        <begin position="248"/>
        <end position="277"/>
    </location>
</feature>
<reference evidence="8 9" key="1">
    <citation type="submission" date="2023-09" db="EMBL/GenBank/DDBJ databases">
        <title>Pangenome analysis of Batrachochytrium dendrobatidis and related Chytrids.</title>
        <authorList>
            <person name="Yacoub M.N."/>
            <person name="Stajich J.E."/>
            <person name="James T.Y."/>
        </authorList>
    </citation>
    <scope>NUCLEOTIDE SEQUENCE [LARGE SCALE GENOMIC DNA]</scope>
    <source>
        <strain evidence="8 9">JEL0888</strain>
    </source>
</reference>
<comment type="pathway">
    <text evidence="1">Protein modification; protein lipoylation via endogenous pathway; protein N(6)-(lipoyl)lysine from octanoyl-[acyl-carrier-protein]: step 1/2.</text>
</comment>
<evidence type="ECO:0000256" key="2">
    <source>
        <dbReference type="ARBA" id="ARBA00007907"/>
    </source>
</evidence>
<evidence type="ECO:0000259" key="7">
    <source>
        <dbReference type="PROSITE" id="PS51733"/>
    </source>
</evidence>
<dbReference type="PANTHER" id="PTHR10993:SF7">
    <property type="entry name" value="LIPOYLTRANSFERASE 2, MITOCHONDRIAL-RELATED"/>
    <property type="match status" value="1"/>
</dbReference>
<sequence>MPATSLARSIGVKYLGAGVSYARALAVQQHLVQQRVAAAAEAKAASRPLVGPPDVLLLLQHAPTFTAGRRIRGSDDTEGERLRGLGAEYFETMRGGQTTFHGPGQLLGARTYVERLEQFLIETCLQYDISAGTTKDTGVWVADRKIAALGIHISRHITSHGFALNCNTDLSWFDHIVPCGLPDKKVTSITHELASRRPLAGSASPTDVTVDSALPVAVKAFGALFGADMVPLDRICARTDREIEALLDSEASGGSGPAQPLRTQAPDSEASAAAAAT</sequence>
<protein>
    <recommendedName>
        <fullName evidence="3">lipoyl(octanoyl) transferase</fullName>
        <ecNumber evidence="3">2.3.1.181</ecNumber>
    </recommendedName>
</protein>
<feature type="domain" description="BPL/LPL catalytic" evidence="7">
    <location>
        <begin position="50"/>
        <end position="229"/>
    </location>
</feature>
<keyword evidence="4" id="KW-0808">Transferase</keyword>
<keyword evidence="9" id="KW-1185">Reference proteome</keyword>
<dbReference type="CDD" id="cd16444">
    <property type="entry name" value="LipB"/>
    <property type="match status" value="1"/>
</dbReference>
<dbReference type="InterPro" id="IPR000544">
    <property type="entry name" value="Octanoyltransferase"/>
</dbReference>
<dbReference type="EMBL" id="JADGIZ020000020">
    <property type="protein sequence ID" value="KAL2915819.1"/>
    <property type="molecule type" value="Genomic_DNA"/>
</dbReference>
<organism evidence="8 9">
    <name type="scientific">Polyrhizophydium stewartii</name>
    <dbReference type="NCBI Taxonomy" id="2732419"/>
    <lineage>
        <taxon>Eukaryota</taxon>
        <taxon>Fungi</taxon>
        <taxon>Fungi incertae sedis</taxon>
        <taxon>Chytridiomycota</taxon>
        <taxon>Chytridiomycota incertae sedis</taxon>
        <taxon>Chytridiomycetes</taxon>
        <taxon>Rhizophydiales</taxon>
        <taxon>Rhizophydiales incertae sedis</taxon>
        <taxon>Polyrhizophydium</taxon>
    </lineage>
</organism>
<evidence type="ECO:0000256" key="3">
    <source>
        <dbReference type="ARBA" id="ARBA00012334"/>
    </source>
</evidence>
<evidence type="ECO:0000313" key="9">
    <source>
        <dbReference type="Proteomes" id="UP001527925"/>
    </source>
</evidence>
<dbReference type="PANTHER" id="PTHR10993">
    <property type="entry name" value="OCTANOYLTRANSFERASE"/>
    <property type="match status" value="1"/>
</dbReference>
<evidence type="ECO:0000256" key="5">
    <source>
        <dbReference type="ARBA" id="ARBA00023315"/>
    </source>
</evidence>
<dbReference type="InterPro" id="IPR004143">
    <property type="entry name" value="BPL_LPL_catalytic"/>
</dbReference>
<gene>
    <name evidence="8" type="ORF">HK105_204520</name>
</gene>